<dbReference type="EMBL" id="KV453931">
    <property type="protein sequence ID" value="ODV73260.1"/>
    <property type="molecule type" value="Genomic_DNA"/>
</dbReference>
<dbReference type="PANTHER" id="PTHR10763">
    <property type="entry name" value="CELL DIVISION CONTROL PROTEIN 6-RELATED"/>
    <property type="match status" value="1"/>
</dbReference>
<dbReference type="GO" id="GO:0033314">
    <property type="term" value="P:mitotic DNA replication checkpoint signaling"/>
    <property type="evidence" value="ECO:0007669"/>
    <property type="project" value="TreeGrafter"/>
</dbReference>
<evidence type="ECO:0000313" key="6">
    <source>
        <dbReference type="Proteomes" id="UP000094389"/>
    </source>
</evidence>
<evidence type="ECO:0000259" key="4">
    <source>
        <dbReference type="SMART" id="SM00382"/>
    </source>
</evidence>
<dbReference type="OMA" id="WPTDEVY"/>
<reference evidence="5 6" key="1">
    <citation type="journal article" date="2016" name="Proc. Natl. Acad. Sci. U.S.A.">
        <title>Comparative genomics of biotechnologically important yeasts.</title>
        <authorList>
            <person name="Riley R."/>
            <person name="Haridas S."/>
            <person name="Wolfe K.H."/>
            <person name="Lopes M.R."/>
            <person name="Hittinger C.T."/>
            <person name="Goeker M."/>
            <person name="Salamov A.A."/>
            <person name="Wisecaver J.H."/>
            <person name="Long T.M."/>
            <person name="Calvey C.H."/>
            <person name="Aerts A.L."/>
            <person name="Barry K.W."/>
            <person name="Choi C."/>
            <person name="Clum A."/>
            <person name="Coughlan A.Y."/>
            <person name="Deshpande S."/>
            <person name="Douglass A.P."/>
            <person name="Hanson S.J."/>
            <person name="Klenk H.-P."/>
            <person name="LaButti K.M."/>
            <person name="Lapidus A."/>
            <person name="Lindquist E.A."/>
            <person name="Lipzen A.M."/>
            <person name="Meier-Kolthoff J.P."/>
            <person name="Ohm R.A."/>
            <person name="Otillar R.P."/>
            <person name="Pangilinan J.L."/>
            <person name="Peng Y."/>
            <person name="Rokas A."/>
            <person name="Rosa C.A."/>
            <person name="Scheuner C."/>
            <person name="Sibirny A.A."/>
            <person name="Slot J.C."/>
            <person name="Stielow J.B."/>
            <person name="Sun H."/>
            <person name="Kurtzman C.P."/>
            <person name="Blackwell M."/>
            <person name="Grigoriev I.V."/>
            <person name="Jeffries T.W."/>
        </authorList>
    </citation>
    <scope>NUCLEOTIDE SEQUENCE [LARGE SCALE GENOMIC DNA]</scope>
    <source>
        <strain evidence="6">ATCC 18201 / CBS 1600 / BCRC 20928 / JCM 3617 / NBRC 0987 / NRRL Y-1542</strain>
    </source>
</reference>
<dbReference type="GO" id="GO:0016887">
    <property type="term" value="F:ATP hydrolysis activity"/>
    <property type="evidence" value="ECO:0007669"/>
    <property type="project" value="InterPro"/>
</dbReference>
<organism evidence="5 6">
    <name type="scientific">Cyberlindnera jadinii (strain ATCC 18201 / CBS 1600 / BCRC 20928 / JCM 3617 / NBRC 0987 / NRRL Y-1542)</name>
    <name type="common">Torula yeast</name>
    <name type="synonym">Candida utilis</name>
    <dbReference type="NCBI Taxonomy" id="983966"/>
    <lineage>
        <taxon>Eukaryota</taxon>
        <taxon>Fungi</taxon>
        <taxon>Dikarya</taxon>
        <taxon>Ascomycota</taxon>
        <taxon>Saccharomycotina</taxon>
        <taxon>Saccharomycetes</taxon>
        <taxon>Phaffomycetales</taxon>
        <taxon>Phaffomycetaceae</taxon>
        <taxon>Cyberlindnera</taxon>
    </lineage>
</organism>
<dbReference type="SMART" id="SM00382">
    <property type="entry name" value="AAA"/>
    <property type="match status" value="1"/>
</dbReference>
<dbReference type="InterPro" id="IPR003593">
    <property type="entry name" value="AAA+_ATPase"/>
</dbReference>
<comment type="similarity">
    <text evidence="2">Belongs to the CDC6/cdc18 family.</text>
</comment>
<evidence type="ECO:0000313" key="5">
    <source>
        <dbReference type="EMBL" id="ODV73260.1"/>
    </source>
</evidence>
<dbReference type="GO" id="GO:0005634">
    <property type="term" value="C:nucleus"/>
    <property type="evidence" value="ECO:0007669"/>
    <property type="project" value="TreeGrafter"/>
</dbReference>
<protein>
    <recommendedName>
        <fullName evidence="2">Cell division control protein</fullName>
    </recommendedName>
</protein>
<sequence>MTSSYAESTSMVPKQLEDLQNLLSSHDCKRPIAEDGDAHSSLTKKRRLRSDTFNTPETTPIHKGSKISVISPASADQKGVKKLDFTEHVQIKKEASHVKVEEQLTVEIPTPPVTPQKDEENKENVVPTSKPQSIYLRAKATFQRSSPVKFSSVLPERNVEANALKNFFMSHIKEGQASSLYVSGPPGTGKTAQLNLTLSEFIDMESTEKLQQVEIDGKDYTLGYSYINCMTVSKTSNIYSEIYTALTGEKVHIKQSRDQLQSFLSSDKAHMSIIILDELDQLLGKQNDEVFTLFSWALNCNIILVGISNALDMVDRLLPRLKMNGLSPNTLVFMPYTADQIARIIKAKIETIEMESHELGFELFHPAAIQLCARKSASNTGDLRKAFDICRCAIELVERETRGLNILKDRGDKQLQSVKIQHIARVINTVFNTNQMSKLRELNLQQKLLVCLLIKAEGANPFQTLTMNAFYEYYIKNGKVDNLVGLLKKAEFLEALSSLEANSVVRVNKSPRAFSESKISSSVVKKDLASVIKGIYILEKLMADSELLAN</sequence>
<dbReference type="PIRSF" id="PIRSF001767">
    <property type="entry name" value="Cdc6"/>
    <property type="match status" value="1"/>
</dbReference>
<dbReference type="InterPro" id="IPR050311">
    <property type="entry name" value="ORC1/CDC6"/>
</dbReference>
<accession>A0A1E4S177</accession>
<evidence type="ECO:0000256" key="2">
    <source>
        <dbReference type="PIRNR" id="PIRNR001767"/>
    </source>
</evidence>
<evidence type="ECO:0000256" key="3">
    <source>
        <dbReference type="SAM" id="MobiDB-lite"/>
    </source>
</evidence>
<name>A0A1E4S177_CYBJN</name>
<dbReference type="Gene3D" id="1.10.8.60">
    <property type="match status" value="1"/>
</dbReference>
<feature type="region of interest" description="Disordered" evidence="3">
    <location>
        <begin position="27"/>
        <end position="63"/>
    </location>
</feature>
<keyword evidence="6" id="KW-1185">Reference proteome</keyword>
<dbReference type="Pfam" id="PF22606">
    <property type="entry name" value="Cdc6-ORC-like_ATPase_lid"/>
    <property type="match status" value="1"/>
</dbReference>
<dbReference type="InterPro" id="IPR003959">
    <property type="entry name" value="ATPase_AAA_core"/>
</dbReference>
<dbReference type="Proteomes" id="UP000094389">
    <property type="component" value="Unassembled WGS sequence"/>
</dbReference>
<keyword evidence="1" id="KW-0235">DNA replication</keyword>
<dbReference type="RefSeq" id="XP_020070299.1">
    <property type="nucleotide sequence ID" value="XM_020215104.1"/>
</dbReference>
<dbReference type="Pfam" id="PF00004">
    <property type="entry name" value="AAA"/>
    <property type="match status" value="1"/>
</dbReference>
<dbReference type="PANTHER" id="PTHR10763:SF26">
    <property type="entry name" value="CELL DIVISION CONTROL PROTEIN 6 HOMOLOG"/>
    <property type="match status" value="1"/>
</dbReference>
<dbReference type="InterPro" id="IPR054425">
    <property type="entry name" value="Cdc6_ORC1-like_ATPase_lid"/>
</dbReference>
<dbReference type="GO" id="GO:0003688">
    <property type="term" value="F:DNA replication origin binding"/>
    <property type="evidence" value="ECO:0007669"/>
    <property type="project" value="TreeGrafter"/>
</dbReference>
<dbReference type="SUPFAM" id="SSF52540">
    <property type="entry name" value="P-loop containing nucleoside triphosphate hydrolases"/>
    <property type="match status" value="1"/>
</dbReference>
<keyword evidence="5" id="KW-0131">Cell cycle</keyword>
<dbReference type="AlphaFoldDB" id="A0A1E4S177"/>
<dbReference type="InterPro" id="IPR027417">
    <property type="entry name" value="P-loop_NTPase"/>
</dbReference>
<dbReference type="GeneID" id="30989500"/>
<feature type="compositionally biased region" description="Basic and acidic residues" evidence="3">
    <location>
        <begin position="27"/>
        <end position="38"/>
    </location>
</feature>
<feature type="domain" description="AAA+ ATPase" evidence="4">
    <location>
        <begin position="176"/>
        <end position="329"/>
    </location>
</feature>
<proteinExistence type="inferred from homology"/>
<dbReference type="STRING" id="983966.A0A1E4S177"/>
<dbReference type="GO" id="GO:0051301">
    <property type="term" value="P:cell division"/>
    <property type="evidence" value="ECO:0007669"/>
    <property type="project" value="UniProtKB-UniRule"/>
</dbReference>
<feature type="region of interest" description="Disordered" evidence="3">
    <location>
        <begin position="109"/>
        <end position="129"/>
    </location>
</feature>
<evidence type="ECO:0000256" key="1">
    <source>
        <dbReference type="ARBA" id="ARBA00022705"/>
    </source>
</evidence>
<dbReference type="GO" id="GO:0005524">
    <property type="term" value="F:ATP binding"/>
    <property type="evidence" value="ECO:0007669"/>
    <property type="project" value="InterPro"/>
</dbReference>
<dbReference type="OrthoDB" id="1926878at2759"/>
<dbReference type="GO" id="GO:0006270">
    <property type="term" value="P:DNA replication initiation"/>
    <property type="evidence" value="ECO:0007669"/>
    <property type="project" value="UniProtKB-UniRule"/>
</dbReference>
<keyword evidence="5" id="KW-0132">Cell division</keyword>
<gene>
    <name evidence="5" type="ORF">CYBJADRAFT_167852</name>
</gene>
<dbReference type="Gene3D" id="3.40.50.300">
    <property type="entry name" value="P-loop containing nucleotide triphosphate hydrolases"/>
    <property type="match status" value="1"/>
</dbReference>
<dbReference type="InterPro" id="IPR016314">
    <property type="entry name" value="Cdc6/18"/>
</dbReference>